<keyword evidence="5 9" id="KW-1133">Transmembrane helix</keyword>
<dbReference type="SMART" id="SM01091">
    <property type="entry name" value="CorC_HlyC"/>
    <property type="match status" value="1"/>
</dbReference>
<gene>
    <name evidence="14" type="ORF">BBK91_021050</name>
    <name evidence="13" type="ORF">BBL17_020705</name>
</gene>
<dbReference type="EMBL" id="MBFA02000016">
    <property type="protein sequence ID" value="MUP12352.1"/>
    <property type="molecule type" value="Genomic_DNA"/>
</dbReference>
<feature type="transmembrane region" description="Helical" evidence="10">
    <location>
        <begin position="63"/>
        <end position="84"/>
    </location>
</feature>
<protein>
    <submittedName>
        <fullName evidence="14">DUF21 domain-containing protein</fullName>
    </submittedName>
</protein>
<feature type="domain" description="CNNM transmembrane" evidence="12">
    <location>
        <begin position="1"/>
        <end position="198"/>
    </location>
</feature>
<dbReference type="Proteomes" id="UP000179536">
    <property type="component" value="Unassembled WGS sequence"/>
</dbReference>
<keyword evidence="7 9" id="KW-0472">Membrane</keyword>
<sequence length="430" mass="46219">MFAEIVIVVLLTILNGVLAMSELAVVSARPARLRVLAEAGHRGSAVAIRLAENPGRFLSTVQIGITLVGVLSGAFSGATLGARLTQWLLLQGMSEALANTLGVGCVVVGITYLSLIVGELVPKQIALRNPEMVASRMAGAMLILSKVSLPLVWLLDGSGRAVLSLLGQKGASSGTVTDEEIKTVLAEAQSAGVIESEESQMISGVMRLADRTARGLMTPRRDVELISVDDTIEEIRQALRESQHSRLPVRNGNSDEIVGVMLVKNFYDALANGGTVDIRSIISDVPIVSDLAGAIDIIQSIRKTVLHMVLVYDEYGHFEGIITSGDILEAITGAYQEEGEEEPALLMREDGSYLVAGWTPIDEFIEHIRVPVDDDPDFTTVAGYVLDELKRIPALGESFVKNGWKFEVVDLDGRRIDKLLVSPVLADDPD</sequence>
<evidence type="ECO:0000256" key="7">
    <source>
        <dbReference type="ARBA" id="ARBA00023136"/>
    </source>
</evidence>
<dbReference type="Gene3D" id="3.10.580.10">
    <property type="entry name" value="CBS-domain"/>
    <property type="match status" value="1"/>
</dbReference>
<evidence type="ECO:0000313" key="16">
    <source>
        <dbReference type="Proteomes" id="UP000179536"/>
    </source>
</evidence>
<dbReference type="PANTHER" id="PTHR22777:SF17">
    <property type="entry name" value="UPF0053 PROTEIN SLL0260"/>
    <property type="match status" value="1"/>
</dbReference>
<dbReference type="Pfam" id="PF00571">
    <property type="entry name" value="CBS"/>
    <property type="match status" value="2"/>
</dbReference>
<keyword evidence="3 9" id="KW-0812">Transmembrane</keyword>
<evidence type="ECO:0000256" key="5">
    <source>
        <dbReference type="ARBA" id="ARBA00022989"/>
    </source>
</evidence>
<dbReference type="InterPro" id="IPR005170">
    <property type="entry name" value="Transptr-assoc_dom"/>
</dbReference>
<evidence type="ECO:0000313" key="14">
    <source>
        <dbReference type="EMBL" id="MUP12352.1"/>
    </source>
</evidence>
<dbReference type="SUPFAM" id="SSF56176">
    <property type="entry name" value="FAD-binding/transporter-associated domain-like"/>
    <property type="match status" value="1"/>
</dbReference>
<proteinExistence type="inferred from homology"/>
<evidence type="ECO:0000256" key="1">
    <source>
        <dbReference type="ARBA" id="ARBA00004141"/>
    </source>
</evidence>
<dbReference type="RefSeq" id="WP_015915797.1">
    <property type="nucleotide sequence ID" value="NZ_AP023279.1"/>
</dbReference>
<evidence type="ECO:0000313" key="15">
    <source>
        <dbReference type="Proteomes" id="UP000179454"/>
    </source>
</evidence>
<dbReference type="EMBL" id="MBFE02000017">
    <property type="protein sequence ID" value="MUO44199.1"/>
    <property type="molecule type" value="Genomic_DNA"/>
</dbReference>
<dbReference type="Pfam" id="PF03471">
    <property type="entry name" value="CorC_HlyC"/>
    <property type="match status" value="1"/>
</dbReference>
<dbReference type="InterPro" id="IPR000644">
    <property type="entry name" value="CBS_dom"/>
</dbReference>
<dbReference type="PROSITE" id="PS51846">
    <property type="entry name" value="CNNM"/>
    <property type="match status" value="1"/>
</dbReference>
<dbReference type="Pfam" id="PF01595">
    <property type="entry name" value="CNNM"/>
    <property type="match status" value="1"/>
</dbReference>
<dbReference type="PANTHER" id="PTHR22777">
    <property type="entry name" value="HEMOLYSIN-RELATED"/>
    <property type="match status" value="1"/>
</dbReference>
<dbReference type="GO" id="GO:0016020">
    <property type="term" value="C:membrane"/>
    <property type="evidence" value="ECO:0007669"/>
    <property type="project" value="UniProtKB-SubCell"/>
</dbReference>
<comment type="caution">
    <text evidence="14">The sequence shown here is derived from an EMBL/GenBank/DDBJ whole genome shotgun (WGS) entry which is preliminary data.</text>
</comment>
<dbReference type="AlphaFoldDB" id="A0ABD6HE73"/>
<accession>A0ABD6HE73</accession>
<keyword evidence="15" id="KW-1185">Reference proteome</keyword>
<evidence type="ECO:0000256" key="4">
    <source>
        <dbReference type="ARBA" id="ARBA00022737"/>
    </source>
</evidence>
<dbReference type="SUPFAM" id="SSF54631">
    <property type="entry name" value="CBS-domain pair"/>
    <property type="match status" value="1"/>
</dbReference>
<organism evidence="14 16">
    <name type="scientific">Agrobacterium vitis</name>
    <name type="common">Rhizobium vitis</name>
    <dbReference type="NCBI Taxonomy" id="373"/>
    <lineage>
        <taxon>Bacteria</taxon>
        <taxon>Pseudomonadati</taxon>
        <taxon>Pseudomonadota</taxon>
        <taxon>Alphaproteobacteria</taxon>
        <taxon>Hyphomicrobiales</taxon>
        <taxon>Rhizobiaceae</taxon>
        <taxon>Rhizobium/Agrobacterium group</taxon>
        <taxon>Agrobacterium</taxon>
    </lineage>
</organism>
<feature type="domain" description="CBS" evidence="11">
    <location>
        <begin position="281"/>
        <end position="341"/>
    </location>
</feature>
<dbReference type="PROSITE" id="PS51371">
    <property type="entry name" value="CBS"/>
    <property type="match status" value="2"/>
</dbReference>
<keyword evidence="4" id="KW-0677">Repeat</keyword>
<dbReference type="Gene3D" id="3.30.465.10">
    <property type="match status" value="1"/>
</dbReference>
<dbReference type="InterPro" id="IPR044751">
    <property type="entry name" value="Ion_transp-like_CBS"/>
</dbReference>
<dbReference type="InterPro" id="IPR036318">
    <property type="entry name" value="FAD-bd_PCMH-like_sf"/>
</dbReference>
<feature type="transmembrane region" description="Helical" evidence="10">
    <location>
        <begin position="137"/>
        <end position="155"/>
    </location>
</feature>
<evidence type="ECO:0000256" key="10">
    <source>
        <dbReference type="SAM" id="Phobius"/>
    </source>
</evidence>
<evidence type="ECO:0000256" key="9">
    <source>
        <dbReference type="PROSITE-ProRule" id="PRU01193"/>
    </source>
</evidence>
<dbReference type="InterPro" id="IPR016169">
    <property type="entry name" value="FAD-bd_PCMH_sub2"/>
</dbReference>
<keyword evidence="6 8" id="KW-0129">CBS domain</keyword>
<evidence type="ECO:0000256" key="6">
    <source>
        <dbReference type="ARBA" id="ARBA00023122"/>
    </source>
</evidence>
<evidence type="ECO:0000313" key="13">
    <source>
        <dbReference type="EMBL" id="MUO44199.1"/>
    </source>
</evidence>
<evidence type="ECO:0000256" key="2">
    <source>
        <dbReference type="ARBA" id="ARBA00006446"/>
    </source>
</evidence>
<dbReference type="InterPro" id="IPR002550">
    <property type="entry name" value="CNNM"/>
</dbReference>
<evidence type="ECO:0000256" key="3">
    <source>
        <dbReference type="ARBA" id="ARBA00022692"/>
    </source>
</evidence>
<dbReference type="InterPro" id="IPR046342">
    <property type="entry name" value="CBS_dom_sf"/>
</dbReference>
<dbReference type="SMART" id="SM00116">
    <property type="entry name" value="CBS"/>
    <property type="match status" value="2"/>
</dbReference>
<evidence type="ECO:0000259" key="11">
    <source>
        <dbReference type="PROSITE" id="PS51371"/>
    </source>
</evidence>
<reference evidence="15 16" key="1">
    <citation type="submission" date="2019-11" db="EMBL/GenBank/DDBJ databases">
        <title>Whole-genome sequencing of Allorhizobium vitis.</title>
        <authorList>
            <person name="Gan H.M."/>
            <person name="Savka M.A."/>
        </authorList>
    </citation>
    <scope>NUCLEOTIDE SEQUENCE [LARGE SCALE GENOMIC DNA]</scope>
    <source>
        <strain evidence="14 16">RF2/1</strain>
        <strain evidence="13 15">T1/7</strain>
    </source>
</reference>
<dbReference type="Proteomes" id="UP000179454">
    <property type="component" value="Unassembled WGS sequence"/>
</dbReference>
<comment type="subcellular location">
    <subcellularLocation>
        <location evidence="1">Membrane</location>
        <topology evidence="1">Multi-pass membrane protein</topology>
    </subcellularLocation>
</comment>
<dbReference type="CDD" id="cd04590">
    <property type="entry name" value="CBS_pair_CorC_HlyC_assoc"/>
    <property type="match status" value="1"/>
</dbReference>
<evidence type="ECO:0000256" key="8">
    <source>
        <dbReference type="PROSITE-ProRule" id="PRU00703"/>
    </source>
</evidence>
<comment type="similarity">
    <text evidence="2">Belongs to the UPF0053 family. Hemolysin C subfamily.</text>
</comment>
<feature type="domain" description="CBS" evidence="11">
    <location>
        <begin position="217"/>
        <end position="278"/>
    </location>
</feature>
<feature type="transmembrane region" description="Helical" evidence="10">
    <location>
        <begin position="96"/>
        <end position="117"/>
    </location>
</feature>
<name>A0ABD6HE73_AGRVI</name>
<evidence type="ECO:0000259" key="12">
    <source>
        <dbReference type="PROSITE" id="PS51846"/>
    </source>
</evidence>